<feature type="transmembrane region" description="Helical" evidence="6">
    <location>
        <begin position="236"/>
        <end position="258"/>
    </location>
</feature>
<feature type="transmembrane region" description="Helical" evidence="6">
    <location>
        <begin position="421"/>
        <end position="444"/>
    </location>
</feature>
<feature type="region of interest" description="Disordered" evidence="5">
    <location>
        <begin position="18"/>
        <end position="52"/>
    </location>
</feature>
<dbReference type="InterPro" id="IPR036259">
    <property type="entry name" value="MFS_trans_sf"/>
</dbReference>
<dbReference type="PROSITE" id="PS50850">
    <property type="entry name" value="MFS"/>
    <property type="match status" value="1"/>
</dbReference>
<evidence type="ECO:0000256" key="6">
    <source>
        <dbReference type="SAM" id="Phobius"/>
    </source>
</evidence>
<dbReference type="InterPro" id="IPR011701">
    <property type="entry name" value="MFS"/>
</dbReference>
<dbReference type="InParanoid" id="A0A674JBH0"/>
<reference evidence="8" key="2">
    <citation type="submission" date="2025-09" db="UniProtKB">
        <authorList>
            <consortium name="Ensembl"/>
        </authorList>
    </citation>
    <scope>IDENTIFICATION</scope>
</reference>
<protein>
    <recommendedName>
        <fullName evidence="7">Major facilitator superfamily (MFS) profile domain-containing protein</fullName>
    </recommendedName>
</protein>
<feature type="transmembrane region" description="Helical" evidence="6">
    <location>
        <begin position="537"/>
        <end position="557"/>
    </location>
</feature>
<evidence type="ECO:0000256" key="2">
    <source>
        <dbReference type="ARBA" id="ARBA00022692"/>
    </source>
</evidence>
<feature type="transmembrane region" description="Helical" evidence="6">
    <location>
        <begin position="139"/>
        <end position="163"/>
    </location>
</feature>
<dbReference type="Gene3D" id="1.20.1250.20">
    <property type="entry name" value="MFS general substrate transporter like domains"/>
    <property type="match status" value="2"/>
</dbReference>
<dbReference type="SUPFAM" id="SSF103473">
    <property type="entry name" value="MFS general substrate transporter"/>
    <property type="match status" value="1"/>
</dbReference>
<dbReference type="AlphaFoldDB" id="A0A674JBH0"/>
<feature type="transmembrane region" description="Helical" evidence="6">
    <location>
        <begin position="464"/>
        <end position="485"/>
    </location>
</feature>
<dbReference type="GO" id="GO:0022857">
    <property type="term" value="F:transmembrane transporter activity"/>
    <property type="evidence" value="ECO:0007669"/>
    <property type="project" value="InterPro"/>
</dbReference>
<evidence type="ECO:0000256" key="4">
    <source>
        <dbReference type="ARBA" id="ARBA00023136"/>
    </source>
</evidence>
<dbReference type="PANTHER" id="PTHR10924:SF6">
    <property type="entry name" value="SOLUTE CARRIER FAMILY 49 MEMBER A3"/>
    <property type="match status" value="1"/>
</dbReference>
<feature type="transmembrane region" description="Helical" evidence="6">
    <location>
        <begin position="385"/>
        <end position="409"/>
    </location>
</feature>
<organism evidence="8 9">
    <name type="scientific">Terrapene triunguis</name>
    <name type="common">Three-toed box turtle</name>
    <dbReference type="NCBI Taxonomy" id="2587831"/>
    <lineage>
        <taxon>Eukaryota</taxon>
        <taxon>Metazoa</taxon>
        <taxon>Chordata</taxon>
        <taxon>Craniata</taxon>
        <taxon>Vertebrata</taxon>
        <taxon>Euteleostomi</taxon>
        <taxon>Archelosauria</taxon>
        <taxon>Testudinata</taxon>
        <taxon>Testudines</taxon>
        <taxon>Cryptodira</taxon>
        <taxon>Durocryptodira</taxon>
        <taxon>Testudinoidea</taxon>
        <taxon>Emydidae</taxon>
        <taxon>Terrapene</taxon>
    </lineage>
</organism>
<feature type="transmembrane region" description="Helical" evidence="6">
    <location>
        <begin position="169"/>
        <end position="189"/>
    </location>
</feature>
<dbReference type="CDD" id="cd17399">
    <property type="entry name" value="MFS_MFSD7"/>
    <property type="match status" value="1"/>
</dbReference>
<keyword evidence="9" id="KW-1185">Reference proteome</keyword>
<evidence type="ECO:0000256" key="5">
    <source>
        <dbReference type="SAM" id="MobiDB-lite"/>
    </source>
</evidence>
<feature type="transmembrane region" description="Helical" evidence="6">
    <location>
        <begin position="361"/>
        <end position="379"/>
    </location>
</feature>
<proteinExistence type="predicted"/>
<keyword evidence="4 6" id="KW-0472">Membrane</keyword>
<feature type="transmembrane region" description="Helical" evidence="6">
    <location>
        <begin position="292"/>
        <end position="313"/>
    </location>
</feature>
<evidence type="ECO:0000313" key="9">
    <source>
        <dbReference type="Proteomes" id="UP000472274"/>
    </source>
</evidence>
<dbReference type="Proteomes" id="UP000472274">
    <property type="component" value="Unplaced"/>
</dbReference>
<dbReference type="PANTHER" id="PTHR10924">
    <property type="entry name" value="MAJOR FACILITATOR SUPERFAMILY PROTEIN-RELATED"/>
    <property type="match status" value="1"/>
</dbReference>
<feature type="compositionally biased region" description="Basic and acidic residues" evidence="5">
    <location>
        <begin position="34"/>
        <end position="46"/>
    </location>
</feature>
<feature type="transmembrane region" description="Helical" evidence="6">
    <location>
        <begin position="325"/>
        <end position="349"/>
    </location>
</feature>
<dbReference type="InterPro" id="IPR020846">
    <property type="entry name" value="MFS_dom"/>
</dbReference>
<evidence type="ECO:0000256" key="3">
    <source>
        <dbReference type="ARBA" id="ARBA00022989"/>
    </source>
</evidence>
<evidence type="ECO:0000259" key="7">
    <source>
        <dbReference type="PROSITE" id="PS50850"/>
    </source>
</evidence>
<evidence type="ECO:0000256" key="1">
    <source>
        <dbReference type="ARBA" id="ARBA00004141"/>
    </source>
</evidence>
<comment type="subcellular location">
    <subcellularLocation>
        <location evidence="1">Membrane</location>
        <topology evidence="1">Multi-pass membrane protein</topology>
    </subcellularLocation>
</comment>
<keyword evidence="3 6" id="KW-1133">Transmembrane helix</keyword>
<reference evidence="8" key="1">
    <citation type="submission" date="2025-08" db="UniProtKB">
        <authorList>
            <consortium name="Ensembl"/>
        </authorList>
    </citation>
    <scope>IDENTIFICATION</scope>
</reference>
<evidence type="ECO:0000313" key="8">
    <source>
        <dbReference type="Ensembl" id="ENSTMTP00000016784.1"/>
    </source>
</evidence>
<dbReference type="Ensembl" id="ENSTMTT00000017378.1">
    <property type="protein sequence ID" value="ENSTMTP00000016784.1"/>
    <property type="gene ID" value="ENSTMTG00000012191.1"/>
</dbReference>
<dbReference type="Pfam" id="PF07690">
    <property type="entry name" value="MFS_1"/>
    <property type="match status" value="1"/>
</dbReference>
<name>A0A674JBH0_9SAUR</name>
<keyword evidence="2 6" id="KW-0812">Transmembrane</keyword>
<feature type="transmembrane region" description="Helical" evidence="6">
    <location>
        <begin position="112"/>
        <end position="132"/>
    </location>
</feature>
<dbReference type="GeneTree" id="ENSGT01030000234625"/>
<feature type="domain" description="Major facilitator superfamily (MFS) profile" evidence="7">
    <location>
        <begin position="57"/>
        <end position="491"/>
    </location>
</feature>
<dbReference type="InterPro" id="IPR049680">
    <property type="entry name" value="FLVCR1-2_SLC49-like"/>
</dbReference>
<gene>
    <name evidence="8" type="primary">LOC113409457</name>
</gene>
<sequence length="586" mass="62505">MVGALADWPCRGASAIHVPSSGHALPPPPPDSGEWARSEENADHCDNSSNGDSSLCTGLADGWGLISNGGETTPPPGVPPKHNHAGILWLTFAPVADKTAAYFHVSMDTINWLSLVYLLISIPFGLVATWILDTVGLKCAVILSAWLNMVGSVIRTFSVISFLSLGSLTYTYLFIGQCLCALAQPLVIFAPTKLAALWFPDHQRATANMISSMSNPLGILLANLLSPTLVSEEKDIPLMLGLYAIPAVTACILATVGVHDKVPPTPPSASATHSTSQPFFKGLKMLLRNKPYVILMVCFGAGIGMFTCFSALLEQILCVRGYSNFFAGLNGALFTVFGLLGAFLLGLYVDKTRKFIESTKVCFCLTALASIAFAVMSQFRNQAVPLALISSLFGFFGFSIYPVAMELAVECSYPVGEGTSTGLIFVSSQIQGVILMLLLQALTVQISAAPFSTCDIEEGGALDWTVSTLVMAGACSVVACFYVIFFHTDYKRLRAEASNAASINKIGTEATDHGSDQYGNSDGSGDLSSRDGGGKNWAGGFYLCLLLVCSMFCKPSWWAQHTLLKSPAASLPVDMRGEALTFKHQM</sequence>
<dbReference type="GO" id="GO:0016020">
    <property type="term" value="C:membrane"/>
    <property type="evidence" value="ECO:0007669"/>
    <property type="project" value="UniProtKB-SubCell"/>
</dbReference>
<accession>A0A674JBH0</accession>